<dbReference type="AlphaFoldDB" id="A0A3N4J7U0"/>
<reference evidence="2 3" key="1">
    <citation type="journal article" date="2018" name="Nat. Ecol. Evol.">
        <title>Pezizomycetes genomes reveal the molecular basis of ectomycorrhizal truffle lifestyle.</title>
        <authorList>
            <person name="Murat C."/>
            <person name="Payen T."/>
            <person name="Noel B."/>
            <person name="Kuo A."/>
            <person name="Morin E."/>
            <person name="Chen J."/>
            <person name="Kohler A."/>
            <person name="Krizsan K."/>
            <person name="Balestrini R."/>
            <person name="Da Silva C."/>
            <person name="Montanini B."/>
            <person name="Hainaut M."/>
            <person name="Levati E."/>
            <person name="Barry K.W."/>
            <person name="Belfiori B."/>
            <person name="Cichocki N."/>
            <person name="Clum A."/>
            <person name="Dockter R.B."/>
            <person name="Fauchery L."/>
            <person name="Guy J."/>
            <person name="Iotti M."/>
            <person name="Le Tacon F."/>
            <person name="Lindquist E.A."/>
            <person name="Lipzen A."/>
            <person name="Malagnac F."/>
            <person name="Mello A."/>
            <person name="Molinier V."/>
            <person name="Miyauchi S."/>
            <person name="Poulain J."/>
            <person name="Riccioni C."/>
            <person name="Rubini A."/>
            <person name="Sitrit Y."/>
            <person name="Splivallo R."/>
            <person name="Traeger S."/>
            <person name="Wang M."/>
            <person name="Zifcakova L."/>
            <person name="Wipf D."/>
            <person name="Zambonelli A."/>
            <person name="Paolocci F."/>
            <person name="Nowrousian M."/>
            <person name="Ottonello S."/>
            <person name="Baldrian P."/>
            <person name="Spatafora J.W."/>
            <person name="Henrissat B."/>
            <person name="Nagy L.G."/>
            <person name="Aury J.M."/>
            <person name="Wincker P."/>
            <person name="Grigoriev I.V."/>
            <person name="Bonfante P."/>
            <person name="Martin F.M."/>
        </authorList>
    </citation>
    <scope>NUCLEOTIDE SEQUENCE [LARGE SCALE GENOMIC DNA]</scope>
    <source>
        <strain evidence="2 3">120613-1</strain>
    </source>
</reference>
<proteinExistence type="predicted"/>
<sequence length="164" mass="18495">REIVQDFAIQPHNTYNIDEIGFLVGLGASEKVIEVIRHPRQNGSLIYTNQDGTREFTTVIEGICGDGTPLEAPCIILKAKEFQSEWFKNLHGVPPRTLFGKSPNGWTDEKMGARFLKRNFGPDSESAVKAQEEYRLLIFDGHNSHVNSQFLSYCLDNKVIPLCL</sequence>
<dbReference type="InterPro" id="IPR004875">
    <property type="entry name" value="DDE_SF_endonuclease_dom"/>
</dbReference>
<dbReference type="GO" id="GO:0003676">
    <property type="term" value="F:nucleic acid binding"/>
    <property type="evidence" value="ECO:0007669"/>
    <property type="project" value="InterPro"/>
</dbReference>
<feature type="non-terminal residue" evidence="2">
    <location>
        <position position="164"/>
    </location>
</feature>
<feature type="non-terminal residue" evidence="2">
    <location>
        <position position="1"/>
    </location>
</feature>
<organism evidence="2 3">
    <name type="scientific">Choiromyces venosus 120613-1</name>
    <dbReference type="NCBI Taxonomy" id="1336337"/>
    <lineage>
        <taxon>Eukaryota</taxon>
        <taxon>Fungi</taxon>
        <taxon>Dikarya</taxon>
        <taxon>Ascomycota</taxon>
        <taxon>Pezizomycotina</taxon>
        <taxon>Pezizomycetes</taxon>
        <taxon>Pezizales</taxon>
        <taxon>Tuberaceae</taxon>
        <taxon>Choiromyces</taxon>
    </lineage>
</organism>
<evidence type="ECO:0000313" key="2">
    <source>
        <dbReference type="EMBL" id="RPA94353.1"/>
    </source>
</evidence>
<dbReference type="OrthoDB" id="2668963at2759"/>
<dbReference type="STRING" id="1336337.A0A3N4J7U0"/>
<keyword evidence="3" id="KW-1185">Reference proteome</keyword>
<dbReference type="EMBL" id="ML120438">
    <property type="protein sequence ID" value="RPA94353.1"/>
    <property type="molecule type" value="Genomic_DNA"/>
</dbReference>
<dbReference type="Pfam" id="PF03184">
    <property type="entry name" value="DDE_1"/>
    <property type="match status" value="1"/>
</dbReference>
<evidence type="ECO:0000313" key="3">
    <source>
        <dbReference type="Proteomes" id="UP000276215"/>
    </source>
</evidence>
<feature type="domain" description="DDE-1" evidence="1">
    <location>
        <begin position="54"/>
        <end position="163"/>
    </location>
</feature>
<name>A0A3N4J7U0_9PEZI</name>
<protein>
    <submittedName>
        <fullName evidence="2">CENP-B protein</fullName>
    </submittedName>
</protein>
<evidence type="ECO:0000259" key="1">
    <source>
        <dbReference type="Pfam" id="PF03184"/>
    </source>
</evidence>
<accession>A0A3N4J7U0</accession>
<dbReference type="Proteomes" id="UP000276215">
    <property type="component" value="Unassembled WGS sequence"/>
</dbReference>
<gene>
    <name evidence="2" type="ORF">L873DRAFT_1566369</name>
</gene>